<dbReference type="InterPro" id="IPR007214">
    <property type="entry name" value="YbaK/aa-tRNA-synth-assoc-dom"/>
</dbReference>
<dbReference type="Proteomes" id="UP001596527">
    <property type="component" value="Unassembled WGS sequence"/>
</dbReference>
<dbReference type="InterPro" id="IPR036754">
    <property type="entry name" value="YbaK/aa-tRNA-synt-asso_dom_sf"/>
</dbReference>
<evidence type="ECO:0000313" key="3">
    <source>
        <dbReference type="Proteomes" id="UP001596527"/>
    </source>
</evidence>
<dbReference type="Gene3D" id="3.90.960.10">
    <property type="entry name" value="YbaK/aminoacyl-tRNA synthetase-associated domain"/>
    <property type="match status" value="1"/>
</dbReference>
<gene>
    <name evidence="2" type="ORF">ACFQWG_13075</name>
</gene>
<sequence length="197" mass="20406">MEVIVAVPLAEPAIPGSGSLRTAAALDRLELVAPPVAAALTALASTRPELAAQARVTAIDPDLADTEDMTAAFGMDLALSSNCILVAGKRAGEERVAACVVRATTNADVNHAVKKLLDVRKASFWPQDRAVEASGMEYGGITPVGVPDAWRLLIDARCATGWSCIGSGLRRSKLFVPGELLAALPRAEVVEGLAVPA</sequence>
<reference evidence="3" key="1">
    <citation type="journal article" date="2019" name="Int. J. Syst. Evol. Microbiol.">
        <title>The Global Catalogue of Microorganisms (GCM) 10K type strain sequencing project: providing services to taxonomists for standard genome sequencing and annotation.</title>
        <authorList>
            <consortium name="The Broad Institute Genomics Platform"/>
            <consortium name="The Broad Institute Genome Sequencing Center for Infectious Disease"/>
            <person name="Wu L."/>
            <person name="Ma J."/>
        </authorList>
    </citation>
    <scope>NUCLEOTIDE SEQUENCE [LARGE SCALE GENOMIC DNA]</scope>
    <source>
        <strain evidence="3">CCUG 56698</strain>
    </source>
</reference>
<name>A0ABW2SPZ2_9ACTO</name>
<comment type="caution">
    <text evidence="2">The sequence shown here is derived from an EMBL/GenBank/DDBJ whole genome shotgun (WGS) entry which is preliminary data.</text>
</comment>
<keyword evidence="3" id="KW-1185">Reference proteome</keyword>
<feature type="domain" description="YbaK/aminoacyl-tRNA synthetase-associated" evidence="1">
    <location>
        <begin position="61"/>
        <end position="179"/>
    </location>
</feature>
<proteinExistence type="predicted"/>
<dbReference type="EMBL" id="JBHTEF010000001">
    <property type="protein sequence ID" value="MFC7582127.1"/>
    <property type="molecule type" value="Genomic_DNA"/>
</dbReference>
<accession>A0ABW2SPZ2</accession>
<organism evidence="2 3">
    <name type="scientific">Schaalia naturae</name>
    <dbReference type="NCBI Taxonomy" id="635203"/>
    <lineage>
        <taxon>Bacteria</taxon>
        <taxon>Bacillati</taxon>
        <taxon>Actinomycetota</taxon>
        <taxon>Actinomycetes</taxon>
        <taxon>Actinomycetales</taxon>
        <taxon>Actinomycetaceae</taxon>
        <taxon>Schaalia</taxon>
    </lineage>
</organism>
<dbReference type="Pfam" id="PF04073">
    <property type="entry name" value="tRNA_edit"/>
    <property type="match status" value="1"/>
</dbReference>
<evidence type="ECO:0000313" key="2">
    <source>
        <dbReference type="EMBL" id="MFC7582127.1"/>
    </source>
</evidence>
<dbReference type="SUPFAM" id="SSF55826">
    <property type="entry name" value="YbaK/ProRS associated domain"/>
    <property type="match status" value="1"/>
</dbReference>
<dbReference type="RefSeq" id="WP_380975985.1">
    <property type="nucleotide sequence ID" value="NZ_JBHTEF010000001.1"/>
</dbReference>
<protein>
    <submittedName>
        <fullName evidence="2">YbaK/EbsC family protein</fullName>
    </submittedName>
</protein>
<evidence type="ECO:0000259" key="1">
    <source>
        <dbReference type="Pfam" id="PF04073"/>
    </source>
</evidence>